<sequence>MQDWSPVLISFMLFILMSPGLVFQIPGKSRTIECGKFHTSVVSILIHTIIFFALDAFFLIVVGVHIEFGSSS</sequence>
<dbReference type="InterPro" id="IPR021775">
    <property type="entry name" value="DUF3339"/>
</dbReference>
<dbReference type="Gramene" id="TraesCS1A02G007800.1">
    <property type="protein sequence ID" value="TraesCS1A02G007800.1.cds1"/>
    <property type="gene ID" value="TraesCS1A02G007800"/>
</dbReference>
<evidence type="ECO:0000313" key="2">
    <source>
        <dbReference type="EnsemblPlants" id="TraesCS1A02G007800.1.cds1"/>
    </source>
</evidence>
<accession>A0A3B5XU77</accession>
<dbReference type="KEGG" id="taes:123062835"/>
<dbReference type="Gramene" id="TraesROB_scaffold_030372_01G000300.1">
    <property type="protein sequence ID" value="TraesROB_scaffold_030372_01G000300.1"/>
    <property type="gene ID" value="TraesROB_scaffold_030372_01G000300"/>
</dbReference>
<keyword evidence="3" id="KW-1185">Reference proteome</keyword>
<dbReference type="Gramene" id="TraesCS1A03G0020900.1">
    <property type="protein sequence ID" value="TraesCS1A03G0020900.1.CDS1"/>
    <property type="gene ID" value="TraesCS1A03G0020900"/>
</dbReference>
<dbReference type="Gramene" id="TraesJUL1A03G00006650.1">
    <property type="protein sequence ID" value="TraesJUL1A03G00006650.1.CDS1"/>
    <property type="gene ID" value="TraesJUL1A03G00006650"/>
</dbReference>
<dbReference type="Proteomes" id="UP000019116">
    <property type="component" value="Chromosome 1A"/>
</dbReference>
<evidence type="ECO:0000256" key="1">
    <source>
        <dbReference type="SAM" id="Phobius"/>
    </source>
</evidence>
<feature type="transmembrane region" description="Helical" evidence="1">
    <location>
        <begin position="6"/>
        <end position="23"/>
    </location>
</feature>
<dbReference type="AlphaFoldDB" id="A0A3B5XU77"/>
<keyword evidence="1" id="KW-0812">Transmembrane</keyword>
<name>A0A3B5XU77_WHEAT</name>
<reference evidence="2" key="1">
    <citation type="submission" date="2018-08" db="EMBL/GenBank/DDBJ databases">
        <authorList>
            <person name="Rossello M."/>
        </authorList>
    </citation>
    <scope>NUCLEOTIDE SEQUENCE [LARGE SCALE GENOMIC DNA]</scope>
    <source>
        <strain evidence="2">cv. Chinese Spring</strain>
    </source>
</reference>
<dbReference type="Gramene" id="TraesLAC1A03G00003810.1">
    <property type="protein sequence ID" value="TraesLAC1A03G00003810.1.CDS1"/>
    <property type="gene ID" value="TraesLAC1A03G00003810"/>
</dbReference>
<keyword evidence="1" id="KW-0472">Membrane</keyword>
<dbReference type="EnsemblPlants" id="TraesCS1A02G007800.1">
    <property type="protein sequence ID" value="TraesCS1A02G007800.1.cds1"/>
    <property type="gene ID" value="TraesCS1A02G007800"/>
</dbReference>
<dbReference type="PANTHER" id="PTHR33128:SF45">
    <property type="entry name" value="OS05G0103300 PROTEIN"/>
    <property type="match status" value="1"/>
</dbReference>
<proteinExistence type="predicted"/>
<evidence type="ECO:0008006" key="4">
    <source>
        <dbReference type="Google" id="ProtNLM"/>
    </source>
</evidence>
<dbReference type="Gramene" id="TraesCAD_scaffold_061800_01G000400.1">
    <property type="protein sequence ID" value="TraesCAD_scaffold_061800_01G000400.1"/>
    <property type="gene ID" value="TraesCAD_scaffold_061800_01G000400"/>
</dbReference>
<dbReference type="OMA" id="SICVHTM"/>
<dbReference type="STRING" id="4565.A0A3B5XU77"/>
<dbReference type="RefSeq" id="XP_044342476.1">
    <property type="nucleotide sequence ID" value="XM_044486541.1"/>
</dbReference>
<evidence type="ECO:0000313" key="3">
    <source>
        <dbReference type="Proteomes" id="UP000019116"/>
    </source>
</evidence>
<dbReference type="PANTHER" id="PTHR33128">
    <property type="entry name" value="OS05G0103400 PROTEIN"/>
    <property type="match status" value="1"/>
</dbReference>
<dbReference type="Gramene" id="TraesMAC1A03G00002220.1">
    <property type="protein sequence ID" value="TraesMAC1A03G00002220.1.CDS1"/>
    <property type="gene ID" value="TraesMAC1A03G00002220"/>
</dbReference>
<dbReference type="Gramene" id="TraesJAG1A03G00003110.1">
    <property type="protein sequence ID" value="TraesJAG1A03G00003110.1.CDS1"/>
    <property type="gene ID" value="TraesJAG1A03G00003110"/>
</dbReference>
<dbReference type="OrthoDB" id="652307at2759"/>
<protein>
    <recommendedName>
        <fullName evidence="4">Transmembrane protein</fullName>
    </recommendedName>
</protein>
<gene>
    <name evidence="2" type="primary">LOC123062835</name>
</gene>
<dbReference type="Gramene" id="TraesWEE_scaffold_040431_01G000300.1">
    <property type="protein sequence ID" value="TraesWEE_scaffold_040431_01G000300.1"/>
    <property type="gene ID" value="TraesWEE_scaffold_040431_01G000300"/>
</dbReference>
<reference evidence="2" key="2">
    <citation type="submission" date="2018-10" db="UniProtKB">
        <authorList>
            <consortium name="EnsemblPlants"/>
        </authorList>
    </citation>
    <scope>IDENTIFICATION</scope>
</reference>
<organism evidence="2">
    <name type="scientific">Triticum aestivum</name>
    <name type="common">Wheat</name>
    <dbReference type="NCBI Taxonomy" id="4565"/>
    <lineage>
        <taxon>Eukaryota</taxon>
        <taxon>Viridiplantae</taxon>
        <taxon>Streptophyta</taxon>
        <taxon>Embryophyta</taxon>
        <taxon>Tracheophyta</taxon>
        <taxon>Spermatophyta</taxon>
        <taxon>Magnoliopsida</taxon>
        <taxon>Liliopsida</taxon>
        <taxon>Poales</taxon>
        <taxon>Poaceae</taxon>
        <taxon>BOP clade</taxon>
        <taxon>Pooideae</taxon>
        <taxon>Triticodae</taxon>
        <taxon>Triticeae</taxon>
        <taxon>Triticinae</taxon>
        <taxon>Triticum</taxon>
    </lineage>
</organism>
<dbReference type="GeneID" id="123062835"/>
<feature type="transmembrane region" description="Helical" evidence="1">
    <location>
        <begin position="44"/>
        <end position="66"/>
    </location>
</feature>
<keyword evidence="1" id="KW-1133">Transmembrane helix</keyword>
<dbReference type="Gramene" id="TraesJUL1A03G00006650.2">
    <property type="protein sequence ID" value="TraesJUL1A03G00006650.2.CDS1"/>
    <property type="gene ID" value="TraesJUL1A03G00006650"/>
</dbReference>
<dbReference type="Pfam" id="PF11820">
    <property type="entry name" value="DUF3339"/>
    <property type="match status" value="1"/>
</dbReference>